<sequence>MAVELQQANPSPPPLPLVFTRTQRIRFCQKLQVYFTRRTAATLALSSSSFIAKEGFSSSSSSAFSFDFSFTVPDQTIEEAESGIKKHAQQLLNIREFFYSQSWRAAQTALRESSSRLKQDLYIIIQAKPGGQRPLLRKLYSNLFNNVTQLDYAARSKEAVAVEDCYDNIVSTLNEIFAKI</sequence>
<gene>
    <name evidence="8" type="primary">PQL3</name>
    <name evidence="8" type="ORF">AXF42_Ash014082</name>
</gene>
<accession>A0A2I0A9E4</accession>
<evidence type="ECO:0000256" key="1">
    <source>
        <dbReference type="ARBA" id="ARBA00004334"/>
    </source>
</evidence>
<keyword evidence="6" id="KW-0472">Membrane</keyword>
<keyword evidence="4" id="KW-0809">Transit peptide</keyword>
<dbReference type="InterPro" id="IPR054099">
    <property type="entry name" value="PSII_PsbQ_pln"/>
</dbReference>
<evidence type="ECO:0000256" key="6">
    <source>
        <dbReference type="ARBA" id="ARBA00023136"/>
    </source>
</evidence>
<keyword evidence="3" id="KW-0934">Plastid</keyword>
<dbReference type="OrthoDB" id="667835at2759"/>
<proteinExistence type="inferred from homology"/>
<comment type="similarity">
    <text evidence="7">Belongs to the PsbQ family.</text>
</comment>
<evidence type="ECO:0000313" key="8">
    <source>
        <dbReference type="EMBL" id="PKA52145.1"/>
    </source>
</evidence>
<dbReference type="GO" id="GO:0009535">
    <property type="term" value="C:chloroplast thylakoid membrane"/>
    <property type="evidence" value="ECO:0007669"/>
    <property type="project" value="UniProtKB-SubCell"/>
</dbReference>
<dbReference type="GO" id="GO:0019898">
    <property type="term" value="C:extrinsic component of membrane"/>
    <property type="evidence" value="ECO:0007669"/>
    <property type="project" value="InterPro"/>
</dbReference>
<dbReference type="STRING" id="1088818.A0A2I0A9E4"/>
<reference evidence="8 9" key="1">
    <citation type="journal article" date="2017" name="Nature">
        <title>The Apostasia genome and the evolution of orchids.</title>
        <authorList>
            <person name="Zhang G.Q."/>
            <person name="Liu K.W."/>
            <person name="Li Z."/>
            <person name="Lohaus R."/>
            <person name="Hsiao Y.Y."/>
            <person name="Niu S.C."/>
            <person name="Wang J.Y."/>
            <person name="Lin Y.C."/>
            <person name="Xu Q."/>
            <person name="Chen L.J."/>
            <person name="Yoshida K."/>
            <person name="Fujiwara S."/>
            <person name="Wang Z.W."/>
            <person name="Zhang Y.Q."/>
            <person name="Mitsuda N."/>
            <person name="Wang M."/>
            <person name="Liu G.H."/>
            <person name="Pecoraro L."/>
            <person name="Huang H.X."/>
            <person name="Xiao X.J."/>
            <person name="Lin M."/>
            <person name="Wu X.Y."/>
            <person name="Wu W.L."/>
            <person name="Chen Y.Y."/>
            <person name="Chang S.B."/>
            <person name="Sakamoto S."/>
            <person name="Ohme-Takagi M."/>
            <person name="Yagi M."/>
            <person name="Zeng S.J."/>
            <person name="Shen C.Y."/>
            <person name="Yeh C.M."/>
            <person name="Luo Y.B."/>
            <person name="Tsai W.C."/>
            <person name="Van de Peer Y."/>
            <person name="Liu Z.J."/>
        </authorList>
    </citation>
    <scope>NUCLEOTIDE SEQUENCE [LARGE SCALE GENOMIC DNA]</scope>
    <source>
        <strain evidence="9">cv. Shenzhen</strain>
        <tissue evidence="8">Stem</tissue>
    </source>
</reference>
<dbReference type="GO" id="GO:0005509">
    <property type="term" value="F:calcium ion binding"/>
    <property type="evidence" value="ECO:0007669"/>
    <property type="project" value="InterPro"/>
</dbReference>
<evidence type="ECO:0000256" key="4">
    <source>
        <dbReference type="ARBA" id="ARBA00022946"/>
    </source>
</evidence>
<evidence type="ECO:0000256" key="2">
    <source>
        <dbReference type="ARBA" id="ARBA00022528"/>
    </source>
</evidence>
<comment type="subcellular location">
    <subcellularLocation>
        <location evidence="1">Plastid</location>
        <location evidence="1">Chloroplast thylakoid membrane</location>
    </subcellularLocation>
</comment>
<keyword evidence="5" id="KW-0793">Thylakoid</keyword>
<dbReference type="SUPFAM" id="SSF101112">
    <property type="entry name" value="Oxygen-evolving enhancer protein 3"/>
    <property type="match status" value="1"/>
</dbReference>
<dbReference type="InterPro" id="IPR008797">
    <property type="entry name" value="PSII_PsbQ"/>
</dbReference>
<evidence type="ECO:0000313" key="9">
    <source>
        <dbReference type="Proteomes" id="UP000236161"/>
    </source>
</evidence>
<dbReference type="Proteomes" id="UP000236161">
    <property type="component" value="Unassembled WGS sequence"/>
</dbReference>
<dbReference type="PANTHER" id="PTHR33399">
    <property type="entry name" value="OXYGEN-EVOLVING ENHANCER PROTEIN 3-1, CHLOROPLASTIC"/>
    <property type="match status" value="1"/>
</dbReference>
<dbReference type="Gene3D" id="1.20.120.290">
    <property type="entry name" value="Oxygen-evolving enhancer protein 3 (PsbQ), four-helix up-down bundle"/>
    <property type="match status" value="1"/>
</dbReference>
<dbReference type="Pfam" id="PF05757">
    <property type="entry name" value="PsbQ"/>
    <property type="match status" value="1"/>
</dbReference>
<dbReference type="PANTHER" id="PTHR33399:SF6">
    <property type="entry name" value="PSBQ-LIKE PROTEIN 3, CHLOROPLASTIC"/>
    <property type="match status" value="1"/>
</dbReference>
<dbReference type="GO" id="GO:0009654">
    <property type="term" value="C:photosystem II oxygen evolving complex"/>
    <property type="evidence" value="ECO:0007669"/>
    <property type="project" value="InterPro"/>
</dbReference>
<evidence type="ECO:0000256" key="3">
    <source>
        <dbReference type="ARBA" id="ARBA00022640"/>
    </source>
</evidence>
<keyword evidence="2" id="KW-0150">Chloroplast</keyword>
<protein>
    <submittedName>
        <fullName evidence="8">PsbQ-like protein 3, chloroplastic</fullName>
    </submittedName>
</protein>
<evidence type="ECO:0000256" key="7">
    <source>
        <dbReference type="ARBA" id="ARBA00035649"/>
    </source>
</evidence>
<dbReference type="GO" id="GO:0009767">
    <property type="term" value="P:photosynthetic electron transport chain"/>
    <property type="evidence" value="ECO:0007669"/>
    <property type="project" value="TreeGrafter"/>
</dbReference>
<dbReference type="EMBL" id="KZ452009">
    <property type="protein sequence ID" value="PKA52145.1"/>
    <property type="molecule type" value="Genomic_DNA"/>
</dbReference>
<evidence type="ECO:0000256" key="5">
    <source>
        <dbReference type="ARBA" id="ARBA00023078"/>
    </source>
</evidence>
<organism evidence="8 9">
    <name type="scientific">Apostasia shenzhenica</name>
    <dbReference type="NCBI Taxonomy" id="1088818"/>
    <lineage>
        <taxon>Eukaryota</taxon>
        <taxon>Viridiplantae</taxon>
        <taxon>Streptophyta</taxon>
        <taxon>Embryophyta</taxon>
        <taxon>Tracheophyta</taxon>
        <taxon>Spermatophyta</taxon>
        <taxon>Magnoliopsida</taxon>
        <taxon>Liliopsida</taxon>
        <taxon>Asparagales</taxon>
        <taxon>Orchidaceae</taxon>
        <taxon>Apostasioideae</taxon>
        <taxon>Apostasia</taxon>
    </lineage>
</organism>
<keyword evidence="9" id="KW-1185">Reference proteome</keyword>
<dbReference type="FunFam" id="1.20.120.290:FF:000004">
    <property type="entry name" value="Oxygen-evolving enhancer protein 3"/>
    <property type="match status" value="1"/>
</dbReference>
<dbReference type="AlphaFoldDB" id="A0A2I0A9E4"/>
<name>A0A2I0A9E4_9ASPA</name>
<dbReference type="InterPro" id="IPR023222">
    <property type="entry name" value="PsbQ-like_dom_sf"/>
</dbReference>